<keyword evidence="2" id="KW-0378">Hydrolase</keyword>
<dbReference type="AlphaFoldDB" id="A0A8J5IG98"/>
<evidence type="ECO:0000313" key="5">
    <source>
        <dbReference type="Proteomes" id="UP000709295"/>
    </source>
</evidence>
<dbReference type="InterPro" id="IPR003653">
    <property type="entry name" value="Peptidase_C48_C"/>
</dbReference>
<gene>
    <name evidence="4" type="ORF">JG688_00011770</name>
</gene>
<protein>
    <recommendedName>
        <fullName evidence="3">Ubiquitin-like protease family profile domain-containing protein</fullName>
    </recommendedName>
</protein>
<dbReference type="Proteomes" id="UP000709295">
    <property type="component" value="Unassembled WGS sequence"/>
</dbReference>
<dbReference type="GO" id="GO:0008234">
    <property type="term" value="F:cysteine-type peptidase activity"/>
    <property type="evidence" value="ECO:0007669"/>
    <property type="project" value="InterPro"/>
</dbReference>
<name>A0A8J5IG98_9STRA</name>
<keyword evidence="1" id="KW-0645">Protease</keyword>
<organism evidence="4 5">
    <name type="scientific">Phytophthora aleatoria</name>
    <dbReference type="NCBI Taxonomy" id="2496075"/>
    <lineage>
        <taxon>Eukaryota</taxon>
        <taxon>Sar</taxon>
        <taxon>Stramenopiles</taxon>
        <taxon>Oomycota</taxon>
        <taxon>Peronosporomycetes</taxon>
        <taxon>Peronosporales</taxon>
        <taxon>Peronosporaceae</taxon>
        <taxon>Phytophthora</taxon>
    </lineage>
</organism>
<proteinExistence type="predicted"/>
<evidence type="ECO:0000256" key="2">
    <source>
        <dbReference type="ARBA" id="ARBA00022801"/>
    </source>
</evidence>
<evidence type="ECO:0000313" key="4">
    <source>
        <dbReference type="EMBL" id="KAG6955715.1"/>
    </source>
</evidence>
<sequence length="88" mass="9941">MPGGRAGEIRVYIDTNHWICLIIDLDAKKIYVYDSIVARSQRRIATAAESLYADTVSSEAPTNLTPTGIERLRWKMLLAVLKTRYVAE</sequence>
<evidence type="ECO:0000256" key="1">
    <source>
        <dbReference type="ARBA" id="ARBA00022670"/>
    </source>
</evidence>
<dbReference type="Pfam" id="PF02902">
    <property type="entry name" value="Peptidase_C48"/>
    <property type="match status" value="1"/>
</dbReference>
<reference evidence="4" key="1">
    <citation type="submission" date="2021-01" db="EMBL/GenBank/DDBJ databases">
        <title>Phytophthora aleatoria, a newly-described species from Pinus radiata is distinct from Phytophthora cactorum isolates based on comparative genomics.</title>
        <authorList>
            <person name="Mcdougal R."/>
            <person name="Panda P."/>
            <person name="Williams N."/>
            <person name="Studholme D.J."/>
        </authorList>
    </citation>
    <scope>NUCLEOTIDE SEQUENCE</scope>
    <source>
        <strain evidence="4">NZFS 4037</strain>
    </source>
</reference>
<keyword evidence="5" id="KW-1185">Reference proteome</keyword>
<comment type="caution">
    <text evidence="4">The sequence shown here is derived from an EMBL/GenBank/DDBJ whole genome shotgun (WGS) entry which is preliminary data.</text>
</comment>
<dbReference type="GO" id="GO:0006508">
    <property type="term" value="P:proteolysis"/>
    <property type="evidence" value="ECO:0007669"/>
    <property type="project" value="UniProtKB-KW"/>
</dbReference>
<evidence type="ECO:0000259" key="3">
    <source>
        <dbReference type="Pfam" id="PF02902"/>
    </source>
</evidence>
<accession>A0A8J5IG98</accession>
<feature type="domain" description="Ubiquitin-like protease family profile" evidence="3">
    <location>
        <begin position="13"/>
        <end position="71"/>
    </location>
</feature>
<dbReference type="EMBL" id="JAENGY010000852">
    <property type="protein sequence ID" value="KAG6955715.1"/>
    <property type="molecule type" value="Genomic_DNA"/>
</dbReference>